<comment type="pathway">
    <text evidence="7">Protein modification; lipoprotein biosynthesis (diacylglyceryl transfer).</text>
</comment>
<evidence type="ECO:0000256" key="2">
    <source>
        <dbReference type="ARBA" id="ARBA00022475"/>
    </source>
</evidence>
<dbReference type="GO" id="GO:0042158">
    <property type="term" value="P:lipoprotein biosynthetic process"/>
    <property type="evidence" value="ECO:0007669"/>
    <property type="project" value="UniProtKB-UniRule"/>
</dbReference>
<evidence type="ECO:0000256" key="6">
    <source>
        <dbReference type="ARBA" id="ARBA00023136"/>
    </source>
</evidence>
<organism evidence="9 10">
    <name type="scientific">Candidatus Fimenecus excrementigallinarum</name>
    <dbReference type="NCBI Taxonomy" id="2840816"/>
    <lineage>
        <taxon>Bacteria</taxon>
        <taxon>Bacillati</taxon>
        <taxon>Bacillota</taxon>
        <taxon>Clostridia</taxon>
        <taxon>Candidatus Fimenecus</taxon>
    </lineage>
</organism>
<feature type="region of interest" description="Disordered" evidence="8">
    <location>
        <begin position="299"/>
        <end position="345"/>
    </location>
</feature>
<comment type="catalytic activity">
    <reaction evidence="7">
        <text>L-cysteinyl-[prolipoprotein] + a 1,2-diacyl-sn-glycero-3-phospho-(1'-sn-glycerol) = an S-1,2-diacyl-sn-glyceryl-L-cysteinyl-[prolipoprotein] + sn-glycerol 1-phosphate + H(+)</text>
        <dbReference type="Rhea" id="RHEA:56712"/>
        <dbReference type="Rhea" id="RHEA-COMP:14679"/>
        <dbReference type="Rhea" id="RHEA-COMP:14680"/>
        <dbReference type="ChEBI" id="CHEBI:15378"/>
        <dbReference type="ChEBI" id="CHEBI:29950"/>
        <dbReference type="ChEBI" id="CHEBI:57685"/>
        <dbReference type="ChEBI" id="CHEBI:64716"/>
        <dbReference type="ChEBI" id="CHEBI:140658"/>
        <dbReference type="EC" id="2.5.1.145"/>
    </reaction>
</comment>
<evidence type="ECO:0000313" key="10">
    <source>
        <dbReference type="Proteomes" id="UP000824071"/>
    </source>
</evidence>
<protein>
    <recommendedName>
        <fullName evidence="7">Phosphatidylglycerol--prolipoprotein diacylglyceryl transferase</fullName>
        <ecNumber evidence="7">2.5.1.145</ecNumber>
    </recommendedName>
</protein>
<comment type="function">
    <text evidence="7">Catalyzes the transfer of the diacylglyceryl group from phosphatidylglycerol to the sulfhydryl group of the N-terminal cysteine of a prolipoprotein, the first step in the formation of mature lipoproteins.</text>
</comment>
<dbReference type="PANTHER" id="PTHR30589">
    <property type="entry name" value="PROLIPOPROTEIN DIACYLGLYCERYL TRANSFERASE"/>
    <property type="match status" value="1"/>
</dbReference>
<evidence type="ECO:0000256" key="1">
    <source>
        <dbReference type="ARBA" id="ARBA00007150"/>
    </source>
</evidence>
<feature type="binding site" evidence="7">
    <location>
        <position position="154"/>
    </location>
    <ligand>
        <name>a 1,2-diacyl-sn-glycero-3-phospho-(1'-sn-glycerol)</name>
        <dbReference type="ChEBI" id="CHEBI:64716"/>
    </ligand>
</feature>
<evidence type="ECO:0000256" key="7">
    <source>
        <dbReference type="HAMAP-Rule" id="MF_01147"/>
    </source>
</evidence>
<evidence type="ECO:0000313" key="9">
    <source>
        <dbReference type="EMBL" id="HIU35224.1"/>
    </source>
</evidence>
<comment type="similarity">
    <text evidence="1 7">Belongs to the Lgt family.</text>
</comment>
<keyword evidence="5 7" id="KW-1133">Transmembrane helix</keyword>
<dbReference type="PROSITE" id="PS01311">
    <property type="entry name" value="LGT"/>
    <property type="match status" value="1"/>
</dbReference>
<dbReference type="Pfam" id="PF01790">
    <property type="entry name" value="LGT"/>
    <property type="match status" value="1"/>
</dbReference>
<evidence type="ECO:0000256" key="8">
    <source>
        <dbReference type="SAM" id="MobiDB-lite"/>
    </source>
</evidence>
<reference evidence="9" key="2">
    <citation type="journal article" date="2021" name="PeerJ">
        <title>Extensive microbial diversity within the chicken gut microbiome revealed by metagenomics and culture.</title>
        <authorList>
            <person name="Gilroy R."/>
            <person name="Ravi A."/>
            <person name="Getino M."/>
            <person name="Pursley I."/>
            <person name="Horton D.L."/>
            <person name="Alikhan N.F."/>
            <person name="Baker D."/>
            <person name="Gharbi K."/>
            <person name="Hall N."/>
            <person name="Watson M."/>
            <person name="Adriaenssens E.M."/>
            <person name="Foster-Nyarko E."/>
            <person name="Jarju S."/>
            <person name="Secka A."/>
            <person name="Antonio M."/>
            <person name="Oren A."/>
            <person name="Chaudhuri R.R."/>
            <person name="La Ragione R."/>
            <person name="Hildebrand F."/>
            <person name="Pallen M.J."/>
        </authorList>
    </citation>
    <scope>NUCLEOTIDE SEQUENCE</scope>
    <source>
        <strain evidence="9">ChiGjej1B1-19959</strain>
    </source>
</reference>
<proteinExistence type="inferred from homology"/>
<dbReference type="EMBL" id="DVMW01000011">
    <property type="protein sequence ID" value="HIU35224.1"/>
    <property type="molecule type" value="Genomic_DNA"/>
</dbReference>
<gene>
    <name evidence="7 9" type="primary">lgt</name>
    <name evidence="9" type="ORF">IAC53_01270</name>
</gene>
<accession>A0A9D1IFS8</accession>
<feature type="transmembrane region" description="Helical" evidence="7">
    <location>
        <begin position="111"/>
        <end position="128"/>
    </location>
</feature>
<feature type="transmembrane region" description="Helical" evidence="7">
    <location>
        <begin position="39"/>
        <end position="60"/>
    </location>
</feature>
<reference evidence="9" key="1">
    <citation type="submission" date="2020-10" db="EMBL/GenBank/DDBJ databases">
        <authorList>
            <person name="Gilroy R."/>
        </authorList>
    </citation>
    <scope>NUCLEOTIDE SEQUENCE</scope>
    <source>
        <strain evidence="9">ChiGjej1B1-19959</strain>
    </source>
</reference>
<dbReference type="NCBIfam" id="TIGR00544">
    <property type="entry name" value="lgt"/>
    <property type="match status" value="1"/>
</dbReference>
<keyword evidence="2 7" id="KW-1003">Cell membrane</keyword>
<dbReference type="EC" id="2.5.1.145" evidence="7"/>
<feature type="transmembrane region" description="Helical" evidence="7">
    <location>
        <begin position="72"/>
        <end position="91"/>
    </location>
</feature>
<evidence type="ECO:0000256" key="5">
    <source>
        <dbReference type="ARBA" id="ARBA00022989"/>
    </source>
</evidence>
<comment type="subcellular location">
    <subcellularLocation>
        <location evidence="7">Cell membrane</location>
        <topology evidence="7">Multi-pass membrane protein</topology>
    </subcellularLocation>
</comment>
<feature type="transmembrane region" description="Helical" evidence="7">
    <location>
        <begin position="135"/>
        <end position="153"/>
    </location>
</feature>
<feature type="transmembrane region" description="Helical" evidence="7">
    <location>
        <begin position="207"/>
        <end position="224"/>
    </location>
</feature>
<feature type="transmembrane region" description="Helical" evidence="7">
    <location>
        <begin position="270"/>
        <end position="288"/>
    </location>
</feature>
<dbReference type="GO" id="GO:0005886">
    <property type="term" value="C:plasma membrane"/>
    <property type="evidence" value="ECO:0007669"/>
    <property type="project" value="UniProtKB-SubCell"/>
</dbReference>
<evidence type="ECO:0000256" key="4">
    <source>
        <dbReference type="ARBA" id="ARBA00022692"/>
    </source>
</evidence>
<feature type="transmembrane region" description="Helical" evidence="7">
    <location>
        <begin position="231"/>
        <end position="250"/>
    </location>
</feature>
<dbReference type="GO" id="GO:0008961">
    <property type="term" value="F:phosphatidylglycerol-prolipoprotein diacylglyceryl transferase activity"/>
    <property type="evidence" value="ECO:0007669"/>
    <property type="project" value="UniProtKB-UniRule"/>
</dbReference>
<dbReference type="PANTHER" id="PTHR30589:SF0">
    <property type="entry name" value="PHOSPHATIDYLGLYCEROL--PROLIPOPROTEIN DIACYLGLYCERYL TRANSFERASE"/>
    <property type="match status" value="1"/>
</dbReference>
<keyword evidence="3 7" id="KW-0808">Transferase</keyword>
<keyword evidence="6 7" id="KW-0472">Membrane</keyword>
<feature type="compositionally biased region" description="Basic and acidic residues" evidence="8">
    <location>
        <begin position="308"/>
        <end position="345"/>
    </location>
</feature>
<comment type="caution">
    <text evidence="9">The sequence shown here is derived from an EMBL/GenBank/DDBJ whole genome shotgun (WGS) entry which is preliminary data.</text>
</comment>
<dbReference type="Proteomes" id="UP000824071">
    <property type="component" value="Unassembled WGS sequence"/>
</dbReference>
<dbReference type="AlphaFoldDB" id="A0A9D1IFS8"/>
<dbReference type="InterPro" id="IPR001640">
    <property type="entry name" value="Lgt"/>
</dbReference>
<dbReference type="HAMAP" id="MF_01147">
    <property type="entry name" value="Lgt"/>
    <property type="match status" value="1"/>
</dbReference>
<evidence type="ECO:0000256" key="3">
    <source>
        <dbReference type="ARBA" id="ARBA00022679"/>
    </source>
</evidence>
<sequence length="345" mass="38561">MRFFTDGVEVVFTGIDHPFTAYSTFVEFSLFGHDFSIKFYGLIIAFGFLLAVLFGGRMAYKWKLDLNKMLDVLLFGTIGGIVGARLYYVAFEWDYYSRHLSEIPQIWEGGLAIYGGLIGAILAAFLTCRKNGLNFLKLMDLAGMSFLIGQGIGRWGNYANQEAFGTNTTGFLGMSSDKVEHYIRTHEAEFSARGFSMDPSLPVHPTFLYESVWCIFSFFVLYLICKKAYKFSGQLILGYGILYGAERAVVEGLRTDSLYIGETTLRVSQVLSMALVAVCLAVLIWKLVKLHKNPVPFSPVETPTETPPAEKKPSRRAVRAEAKAAKAKLLEKQEGETSDGDNLRR</sequence>
<keyword evidence="4 7" id="KW-0812">Transmembrane</keyword>
<name>A0A9D1IFS8_9FIRM</name>